<protein>
    <recommendedName>
        <fullName evidence="5">G5 domain-containing protein</fullName>
    </recommendedName>
</protein>
<feature type="compositionally biased region" description="Basic and acidic residues" evidence="1">
    <location>
        <begin position="449"/>
        <end position="465"/>
    </location>
</feature>
<evidence type="ECO:0000256" key="2">
    <source>
        <dbReference type="SAM" id="Phobius"/>
    </source>
</evidence>
<dbReference type="PATRIC" id="fig|284581.3.peg.3769"/>
<feature type="transmembrane region" description="Helical" evidence="2">
    <location>
        <begin position="7"/>
        <end position="32"/>
    </location>
</feature>
<evidence type="ECO:0000256" key="1">
    <source>
        <dbReference type="SAM" id="MobiDB-lite"/>
    </source>
</evidence>
<sequence length="487" mass="54466">MVRDVKFLRVFLFSIICIVYLFSFSHLSVFAYEAFFTKEDSYATGTTIAGIDVSKMEKAEAKLSVQTGLANWQNTSSFFISYKERKEALPMDIFEFDLEKTMDEAQNESQSSAAVNVNYSKLNQFLTNFVGGEELSRISVKNLRRDLTNTAASLNSSSGTLHLEAYVPKKLQKRQTVSQASLKLSDEQIADLSTWLTKQKKLTIKGNTQFSLLENAKANDLVDFSDDSLSLLGSVLYEMFTNTDFEILERHTSRELPKWAHLGYEARILNKKLDLVVFNPNYLSYDVTLEMKNNELHASLKGEPFLYTYASEVKDPQQFKPKIVVQYATSLLPGTGQMIESGENGQLVKVFREVRWQGQSVKSILLGEDFYPPVHRVELRAFPISEENLPSSDDMSGSESNDSATESDPATEDSNPANNSGETDASLEENQNTDATQNAIGDQTTTSTEKTDDTTDNKKDDESTKSESSNSIDSSEGPKESEQPVSK</sequence>
<comment type="caution">
    <text evidence="3">The sequence shown here is derived from an EMBL/GenBank/DDBJ whole genome shotgun (WGS) entry which is preliminary data.</text>
</comment>
<evidence type="ECO:0000313" key="4">
    <source>
        <dbReference type="Proteomes" id="UP000037558"/>
    </source>
</evidence>
<dbReference type="Proteomes" id="UP000037558">
    <property type="component" value="Unassembled WGS sequence"/>
</dbReference>
<proteinExistence type="predicted"/>
<keyword evidence="2" id="KW-0472">Membrane</keyword>
<accession>A0A0M0L800</accession>
<gene>
    <name evidence="3" type="ORF">AMD01_08575</name>
</gene>
<keyword evidence="2" id="KW-1133">Transmembrane helix</keyword>
<feature type="region of interest" description="Disordered" evidence="1">
    <location>
        <begin position="385"/>
        <end position="487"/>
    </location>
</feature>
<keyword evidence="2" id="KW-0812">Transmembrane</keyword>
<name>A0A0M0L800_9BACI</name>
<dbReference type="EMBL" id="LILC01000011">
    <property type="protein sequence ID" value="KOO46957.1"/>
    <property type="molecule type" value="Genomic_DNA"/>
</dbReference>
<feature type="compositionally biased region" description="Basic and acidic residues" evidence="1">
    <location>
        <begin position="476"/>
        <end position="487"/>
    </location>
</feature>
<organism evidence="3 4">
    <name type="scientific">Priestia koreensis</name>
    <dbReference type="NCBI Taxonomy" id="284581"/>
    <lineage>
        <taxon>Bacteria</taxon>
        <taxon>Bacillati</taxon>
        <taxon>Bacillota</taxon>
        <taxon>Bacilli</taxon>
        <taxon>Bacillales</taxon>
        <taxon>Bacillaceae</taxon>
        <taxon>Priestia</taxon>
    </lineage>
</organism>
<feature type="compositionally biased region" description="Low complexity" evidence="1">
    <location>
        <begin position="466"/>
        <end position="475"/>
    </location>
</feature>
<evidence type="ECO:0008006" key="5">
    <source>
        <dbReference type="Google" id="ProtNLM"/>
    </source>
</evidence>
<feature type="compositionally biased region" description="Polar residues" evidence="1">
    <location>
        <begin position="388"/>
        <end position="443"/>
    </location>
</feature>
<dbReference type="STRING" id="284581.AMD01_08575"/>
<evidence type="ECO:0000313" key="3">
    <source>
        <dbReference type="EMBL" id="KOO46957.1"/>
    </source>
</evidence>
<dbReference type="AlphaFoldDB" id="A0A0M0L800"/>
<keyword evidence="4" id="KW-1185">Reference proteome</keyword>
<reference evidence="4" key="1">
    <citation type="submission" date="2015-08" db="EMBL/GenBank/DDBJ databases">
        <title>Fjat-14210 dsm16467.</title>
        <authorList>
            <person name="Liu B."/>
            <person name="Wang J."/>
            <person name="Zhu Y."/>
            <person name="Liu G."/>
            <person name="Chen Q."/>
            <person name="Chen Z."/>
            <person name="Lan J."/>
            <person name="Che J."/>
            <person name="Ge C."/>
            <person name="Shi H."/>
            <person name="Pan Z."/>
            <person name="Liu X."/>
        </authorList>
    </citation>
    <scope>NUCLEOTIDE SEQUENCE [LARGE SCALE GENOMIC DNA]</scope>
    <source>
        <strain evidence="4">DSM 16467</strain>
    </source>
</reference>